<dbReference type="InterPro" id="IPR004381">
    <property type="entry name" value="Glycerate_kinase"/>
</dbReference>
<evidence type="ECO:0000313" key="5">
    <source>
        <dbReference type="EMBL" id="SDK60248.1"/>
    </source>
</evidence>
<evidence type="ECO:0000256" key="3">
    <source>
        <dbReference type="ARBA" id="ARBA00022777"/>
    </source>
</evidence>
<dbReference type="PANTHER" id="PTHR21599:SF0">
    <property type="entry name" value="GLYCERATE KINASE"/>
    <property type="match status" value="1"/>
</dbReference>
<evidence type="ECO:0000313" key="6">
    <source>
        <dbReference type="Proteomes" id="UP000198510"/>
    </source>
</evidence>
<comment type="similarity">
    <text evidence="1 4">Belongs to the glycerate kinase type-1 family.</text>
</comment>
<dbReference type="AlphaFoldDB" id="A0A1G9D8J9"/>
<keyword evidence="2 4" id="KW-0808">Transferase</keyword>
<sequence>MKILLAPDKFKGALSAQGVCDALTEGIRLAAPEAEVVALPLADGGEGTAALLTQHSQGTTETVTVHDPLFRPIAATYGLSGDGQTAYLEMAQASGWALLEAHERDCLHTTTLGTGELIRAALERGAKKIILGIGGSATNDLGIGMASALGYRFYDADMRDVKPIGANLAYIRRIDTRELIFDPNEISVQVACDVDNPLFGPQGAAYVYAPQKGASPEAVAQLDEGLRHLSVVLQQQLGTDVADLPGAGAAGGLGGGAVAFLGAQLVPGATLVMQQTHFLQHLAGVDLVITGEGKLDAQTAQGKVVSQVAAAARAQNIPVAAVCGTLEATPAALRQMGLTFASSVLTAPMTLEEALPRTRDDVMHWAFQLVNLFIAAN</sequence>
<dbReference type="RefSeq" id="WP_089680880.1">
    <property type="nucleotide sequence ID" value="NZ_FNFO01000003.1"/>
</dbReference>
<dbReference type="PIRSF" id="PIRSF006078">
    <property type="entry name" value="GlxK"/>
    <property type="match status" value="1"/>
</dbReference>
<evidence type="ECO:0000256" key="4">
    <source>
        <dbReference type="PIRNR" id="PIRNR006078"/>
    </source>
</evidence>
<dbReference type="InterPro" id="IPR018197">
    <property type="entry name" value="Glycerate_kinase_RE-like"/>
</dbReference>
<dbReference type="Proteomes" id="UP000198510">
    <property type="component" value="Unassembled WGS sequence"/>
</dbReference>
<evidence type="ECO:0000256" key="2">
    <source>
        <dbReference type="ARBA" id="ARBA00022679"/>
    </source>
</evidence>
<proteinExistence type="inferred from homology"/>
<dbReference type="STRING" id="1075417.SAMN05421823_10338"/>
<dbReference type="GO" id="GO:0031388">
    <property type="term" value="P:organic acid phosphorylation"/>
    <property type="evidence" value="ECO:0007669"/>
    <property type="project" value="UniProtKB-UniRule"/>
</dbReference>
<dbReference type="OrthoDB" id="9774290at2"/>
<dbReference type="InterPro" id="IPR036129">
    <property type="entry name" value="Glycerate_kinase_sf"/>
</dbReference>
<evidence type="ECO:0000256" key="1">
    <source>
        <dbReference type="ARBA" id="ARBA00006284"/>
    </source>
</evidence>
<reference evidence="5 6" key="1">
    <citation type="submission" date="2016-10" db="EMBL/GenBank/DDBJ databases">
        <authorList>
            <person name="de Groot N.N."/>
        </authorList>
    </citation>
    <scope>NUCLEOTIDE SEQUENCE [LARGE SCALE GENOMIC DNA]</scope>
    <source>
        <strain evidence="5 6">DSM 25186</strain>
    </source>
</reference>
<accession>A0A1G9D8J9</accession>
<dbReference type="Gene3D" id="3.40.50.10350">
    <property type="entry name" value="Glycerate kinase, domain 1"/>
    <property type="match status" value="1"/>
</dbReference>
<dbReference type="SUPFAM" id="SSF110738">
    <property type="entry name" value="Glycerate kinase I"/>
    <property type="match status" value="1"/>
</dbReference>
<keyword evidence="3 4" id="KW-0418">Kinase</keyword>
<dbReference type="Pfam" id="PF02595">
    <property type="entry name" value="Gly_kinase"/>
    <property type="match status" value="1"/>
</dbReference>
<organism evidence="5 6">
    <name type="scientific">Catalinimonas alkaloidigena</name>
    <dbReference type="NCBI Taxonomy" id="1075417"/>
    <lineage>
        <taxon>Bacteria</taxon>
        <taxon>Pseudomonadati</taxon>
        <taxon>Bacteroidota</taxon>
        <taxon>Cytophagia</taxon>
        <taxon>Cytophagales</taxon>
        <taxon>Catalimonadaceae</taxon>
        <taxon>Catalinimonas</taxon>
    </lineage>
</organism>
<keyword evidence="6" id="KW-1185">Reference proteome</keyword>
<dbReference type="Gene3D" id="3.90.1510.10">
    <property type="entry name" value="Glycerate kinase, domain 2"/>
    <property type="match status" value="1"/>
</dbReference>
<dbReference type="NCBIfam" id="TIGR00045">
    <property type="entry name" value="glycerate kinase"/>
    <property type="match status" value="1"/>
</dbReference>
<dbReference type="PANTHER" id="PTHR21599">
    <property type="entry name" value="GLYCERATE KINASE"/>
    <property type="match status" value="1"/>
</dbReference>
<protein>
    <submittedName>
        <fullName evidence="5">Glycerate kinase</fullName>
    </submittedName>
</protein>
<dbReference type="EMBL" id="FNFO01000003">
    <property type="protein sequence ID" value="SDK60248.1"/>
    <property type="molecule type" value="Genomic_DNA"/>
</dbReference>
<name>A0A1G9D8J9_9BACT</name>
<dbReference type="GO" id="GO:0008887">
    <property type="term" value="F:glycerate kinase activity"/>
    <property type="evidence" value="ECO:0007669"/>
    <property type="project" value="UniProtKB-UniRule"/>
</dbReference>
<dbReference type="InterPro" id="IPR018193">
    <property type="entry name" value="Glyc_kinase_flavodox-like_fold"/>
</dbReference>
<gene>
    <name evidence="5" type="ORF">SAMN05421823_10338</name>
</gene>